<dbReference type="Proteomes" id="UP000509510">
    <property type="component" value="Chromosome I"/>
</dbReference>
<dbReference type="GeneID" id="55989678"/>
<feature type="compositionally biased region" description="Polar residues" evidence="1">
    <location>
        <begin position="517"/>
        <end position="539"/>
    </location>
</feature>
<feature type="region of interest" description="Disordered" evidence="1">
    <location>
        <begin position="486"/>
        <end position="629"/>
    </location>
</feature>
<dbReference type="InterPro" id="IPR017210">
    <property type="entry name" value="APP1"/>
</dbReference>
<feature type="region of interest" description="Disordered" evidence="1">
    <location>
        <begin position="93"/>
        <end position="112"/>
    </location>
</feature>
<dbReference type="PIRSF" id="PIRSF037464">
    <property type="entry name" value="UCP037464_APP1"/>
    <property type="match status" value="1"/>
</dbReference>
<protein>
    <recommendedName>
        <fullName evidence="2">Phosphatidate phosphatase APP1 catalytic domain-containing protein</fullName>
    </recommendedName>
</protein>
<evidence type="ECO:0000313" key="4">
    <source>
        <dbReference type="Proteomes" id="UP000509510"/>
    </source>
</evidence>
<accession>A0A7H8QMB9</accession>
<name>A0A7H8QMB9_TALRU</name>
<feature type="region of interest" description="Disordered" evidence="1">
    <location>
        <begin position="166"/>
        <end position="234"/>
    </location>
</feature>
<dbReference type="GO" id="GO:0030479">
    <property type="term" value="C:actin cortical patch"/>
    <property type="evidence" value="ECO:0007669"/>
    <property type="project" value="TreeGrafter"/>
</dbReference>
<reference evidence="4" key="1">
    <citation type="submission" date="2020-06" db="EMBL/GenBank/DDBJ databases">
        <title>A chromosome-scale genome assembly of Talaromyces rugulosus W13939.</title>
        <authorList>
            <person name="Wang B."/>
            <person name="Guo L."/>
            <person name="Ye K."/>
            <person name="Wang L."/>
        </authorList>
    </citation>
    <scope>NUCLEOTIDE SEQUENCE [LARGE SCALE GENOMIC DNA]</scope>
    <source>
        <strain evidence="4">W13939</strain>
    </source>
</reference>
<dbReference type="Pfam" id="PF09949">
    <property type="entry name" value="APP1_cat"/>
    <property type="match status" value="1"/>
</dbReference>
<feature type="domain" description="Phosphatidate phosphatase APP1 catalytic" evidence="2">
    <location>
        <begin position="321"/>
        <end position="470"/>
    </location>
</feature>
<dbReference type="KEGG" id="trg:TRUGW13939_02169"/>
<feature type="compositionally biased region" description="Low complexity" evidence="1">
    <location>
        <begin position="711"/>
        <end position="736"/>
    </location>
</feature>
<dbReference type="RefSeq" id="XP_035341256.1">
    <property type="nucleotide sequence ID" value="XM_035485363.1"/>
</dbReference>
<feature type="region of interest" description="Disordered" evidence="1">
    <location>
        <begin position="670"/>
        <end position="758"/>
    </location>
</feature>
<gene>
    <name evidence="3" type="ORF">TRUGW13939_02169</name>
</gene>
<organism evidence="3 4">
    <name type="scientific">Talaromyces rugulosus</name>
    <name type="common">Penicillium rugulosum</name>
    <dbReference type="NCBI Taxonomy" id="121627"/>
    <lineage>
        <taxon>Eukaryota</taxon>
        <taxon>Fungi</taxon>
        <taxon>Dikarya</taxon>
        <taxon>Ascomycota</taxon>
        <taxon>Pezizomycotina</taxon>
        <taxon>Eurotiomycetes</taxon>
        <taxon>Eurotiomycetidae</taxon>
        <taxon>Eurotiales</taxon>
        <taxon>Trichocomaceae</taxon>
        <taxon>Talaromyces</taxon>
        <taxon>Talaromyces sect. Islandici</taxon>
    </lineage>
</organism>
<sequence length="812" mass="90938">MSRLGYGEGYGADDSGREYGSRRQKVFGYLKAANDMRQAYTSSIQQKWQNTYDENGVDAPGAFPDADIARSGDEEMVIFPSYARRHVKRMRNAPAEPQPMPGTHEDIDRPSSPGDMNYWKQEWENYEDDNAIVDIDVRGWLYVPQRGAMNRKHRLMIALARKLSGIPAPTAPSSNPIQQNLARREDEDATREAQSIINKGEHDADVAWRSNRSGDNSDPDSPGRLSRVSTNSLQNKDNLSVANARLMERLRPFMNNPTVGGAITLFFFNEEESQSRTTLTDDSGHFNIRTALEFIPTHVRILASESLSVTEEIRIIEPRGVSLISDVDDTIKHSAIASGAKEIFRNTFVRELDELTIDGVREWYNKLAGMGVNMHYVSNSPWQIYPLLKTYFKLAGLPPGSFHLKQYSGMLQGIFEPTAERKRVSLEKIMRDFPERKFILVGDSGEADLEVYTEVVQQNPGRVLGVFIRDVTTTEKKEFFDKSFDQSRSNFSRNLPPVTNDRADSFAARPALPPRQPSVTNSSQPENLISFDDYSSSDNEVPETTVRKPPPVKPSKPSALRTATTVPATAAASEEKPETIRRKPAPPLPDKPRRLSTPQREPQKDSTSQERAPPLPQRKPTANDTYTNTVKNMAVNAYNNIPSTRDTMDALSNLSLKDAGKSQDDAYITTASSKRGTPPPPPPPRRAMTSTPNNEKKNINTPPKLPSRQGTPLPLSSSSSNPRLNNTSNATSTTNNPDFYDSGLAYNNSSEDAPPQPLLNKREELWKRRWERAQQILSDQGVLLGSWRVGKDAQDITTWLVEDSLKKMSEKK</sequence>
<feature type="compositionally biased region" description="Polar residues" evidence="1">
    <location>
        <begin position="620"/>
        <end position="629"/>
    </location>
</feature>
<dbReference type="OrthoDB" id="2117591at2759"/>
<dbReference type="InterPro" id="IPR052935">
    <property type="entry name" value="Mg2+_PAP"/>
</dbReference>
<dbReference type="AlphaFoldDB" id="A0A7H8QMB9"/>
<proteinExistence type="predicted"/>
<dbReference type="PANTHER" id="PTHR28208:SF3">
    <property type="entry name" value="PHOSPHATIDATE PHOSPHATASE APP1"/>
    <property type="match status" value="1"/>
</dbReference>
<dbReference type="EMBL" id="CP055898">
    <property type="protein sequence ID" value="QKX55077.1"/>
    <property type="molecule type" value="Genomic_DNA"/>
</dbReference>
<evidence type="ECO:0000313" key="3">
    <source>
        <dbReference type="EMBL" id="QKX55077.1"/>
    </source>
</evidence>
<evidence type="ECO:0000256" key="1">
    <source>
        <dbReference type="SAM" id="MobiDB-lite"/>
    </source>
</evidence>
<dbReference type="InterPro" id="IPR019236">
    <property type="entry name" value="APP1_cat"/>
</dbReference>
<evidence type="ECO:0000259" key="2">
    <source>
        <dbReference type="Pfam" id="PF09949"/>
    </source>
</evidence>
<keyword evidence="4" id="KW-1185">Reference proteome</keyword>
<dbReference type="GO" id="GO:0008195">
    <property type="term" value="F:phosphatidate phosphatase activity"/>
    <property type="evidence" value="ECO:0007669"/>
    <property type="project" value="InterPro"/>
</dbReference>
<dbReference type="PANTHER" id="PTHR28208">
    <property type="entry name" value="PHOSPHATIDATE PHOSPHATASE APP1"/>
    <property type="match status" value="1"/>
</dbReference>
<feature type="compositionally biased region" description="Polar residues" evidence="1">
    <location>
        <begin position="171"/>
        <end position="181"/>
    </location>
</feature>
<feature type="compositionally biased region" description="Low complexity" evidence="1">
    <location>
        <begin position="555"/>
        <end position="572"/>
    </location>
</feature>